<keyword evidence="2" id="KW-1185">Reference proteome</keyword>
<evidence type="ECO:0000313" key="1">
    <source>
        <dbReference type="EMBL" id="KOX73070.1"/>
    </source>
</evidence>
<dbReference type="Proteomes" id="UP000053105">
    <property type="component" value="Unassembled WGS sequence"/>
</dbReference>
<name>A0A0M8ZXE2_9HYME</name>
<accession>A0A0M8ZXE2</accession>
<sequence>MAGRNFQHLRPSFDNSSESWASWRANWKNVKAYEPSPNFVAFKDLWLYLNCQCPITGYQEVQKTKIMKKSKEKIWNKIDYVVRQDTFRTRLLALLLQYLYKAASSGFIPLGVHGRSIHRQSSASMNTVASDSKMWVGQNPSEKVNRLMQEVVQLSESWLASVQENMAEKDRNAMACDFDQESGEFDLLFPKLSWKSHAINRQDCKISKSKPDYPNLKTDATFLSRCTLSNIREQYCIKDSKLTPKIVPIYLDKNSLKTIEKGTKK</sequence>
<protein>
    <submittedName>
        <fullName evidence="1">Uncharacterized protein</fullName>
    </submittedName>
</protein>
<dbReference type="AlphaFoldDB" id="A0A0M8ZXE2"/>
<evidence type="ECO:0000313" key="2">
    <source>
        <dbReference type="Proteomes" id="UP000053105"/>
    </source>
</evidence>
<dbReference type="EMBL" id="KQ435803">
    <property type="protein sequence ID" value="KOX73070.1"/>
    <property type="molecule type" value="Genomic_DNA"/>
</dbReference>
<proteinExistence type="predicted"/>
<reference evidence="1 2" key="1">
    <citation type="submission" date="2015-07" db="EMBL/GenBank/DDBJ databases">
        <title>The genome of Melipona quadrifasciata.</title>
        <authorList>
            <person name="Pan H."/>
            <person name="Kapheim K."/>
        </authorList>
    </citation>
    <scope>NUCLEOTIDE SEQUENCE [LARGE SCALE GENOMIC DNA]</scope>
    <source>
        <strain evidence="1">0111107301</strain>
        <tissue evidence="1">Whole body</tissue>
    </source>
</reference>
<organism evidence="1 2">
    <name type="scientific">Melipona quadrifasciata</name>
    <dbReference type="NCBI Taxonomy" id="166423"/>
    <lineage>
        <taxon>Eukaryota</taxon>
        <taxon>Metazoa</taxon>
        <taxon>Ecdysozoa</taxon>
        <taxon>Arthropoda</taxon>
        <taxon>Hexapoda</taxon>
        <taxon>Insecta</taxon>
        <taxon>Pterygota</taxon>
        <taxon>Neoptera</taxon>
        <taxon>Endopterygota</taxon>
        <taxon>Hymenoptera</taxon>
        <taxon>Apocrita</taxon>
        <taxon>Aculeata</taxon>
        <taxon>Apoidea</taxon>
        <taxon>Anthophila</taxon>
        <taxon>Apidae</taxon>
        <taxon>Melipona</taxon>
    </lineage>
</organism>
<gene>
    <name evidence="1" type="ORF">WN51_14557</name>
</gene>